<dbReference type="GO" id="GO:0016301">
    <property type="term" value="F:kinase activity"/>
    <property type="evidence" value="ECO:0007669"/>
    <property type="project" value="UniProtKB-KW"/>
</dbReference>
<organism evidence="2 3">
    <name type="scientific">Chelatococcus albus</name>
    <dbReference type="NCBI Taxonomy" id="3047466"/>
    <lineage>
        <taxon>Bacteria</taxon>
        <taxon>Pseudomonadati</taxon>
        <taxon>Pseudomonadota</taxon>
        <taxon>Alphaproteobacteria</taxon>
        <taxon>Hyphomicrobiales</taxon>
        <taxon>Chelatococcaceae</taxon>
        <taxon>Chelatococcus</taxon>
    </lineage>
</organism>
<dbReference type="InterPro" id="IPR011104">
    <property type="entry name" value="Hpr_kin/Pase_C"/>
</dbReference>
<feature type="domain" description="HPr kinase/phosphorylase C-terminal" evidence="1">
    <location>
        <begin position="2"/>
        <end position="85"/>
    </location>
</feature>
<comment type="caution">
    <text evidence="2">The sequence shown here is derived from an EMBL/GenBank/DDBJ whole genome shotgun (WGS) entry which is preliminary data.</text>
</comment>
<dbReference type="SUPFAM" id="SSF53795">
    <property type="entry name" value="PEP carboxykinase-like"/>
    <property type="match status" value="1"/>
</dbReference>
<proteinExistence type="predicted"/>
<evidence type="ECO:0000259" key="1">
    <source>
        <dbReference type="Pfam" id="PF07475"/>
    </source>
</evidence>
<dbReference type="Proteomes" id="UP001321492">
    <property type="component" value="Unassembled WGS sequence"/>
</dbReference>
<keyword evidence="2" id="KW-0418">Kinase</keyword>
<evidence type="ECO:0000313" key="3">
    <source>
        <dbReference type="Proteomes" id="UP001321492"/>
    </source>
</evidence>
<protein>
    <submittedName>
        <fullName evidence="2">HPr kinase/phosphatase C-terminal domain-containing protein</fullName>
    </submittedName>
</protein>
<dbReference type="Pfam" id="PF07475">
    <property type="entry name" value="Hpr_kinase_C"/>
    <property type="match status" value="1"/>
</dbReference>
<dbReference type="Gene3D" id="3.40.50.300">
    <property type="entry name" value="P-loop containing nucleotide triphosphate hydrolases"/>
    <property type="match status" value="1"/>
</dbReference>
<dbReference type="InterPro" id="IPR027417">
    <property type="entry name" value="P-loop_NTPase"/>
</dbReference>
<evidence type="ECO:0000313" key="2">
    <source>
        <dbReference type="EMBL" id="MDJ1160147.1"/>
    </source>
</evidence>
<name>A0ABT7AMG4_9HYPH</name>
<reference evidence="2 3" key="1">
    <citation type="submission" date="2023-05" db="EMBL/GenBank/DDBJ databases">
        <title>Chelatococcus sp. nov., a moderately thermophilic bacterium isolated from hot spring microbial mat.</title>
        <authorList>
            <person name="Hu C.-J."/>
            <person name="Li W.-J."/>
        </authorList>
    </citation>
    <scope>NUCLEOTIDE SEQUENCE [LARGE SCALE GENOMIC DNA]</scope>
    <source>
        <strain evidence="2 3">SYSU G07232</strain>
    </source>
</reference>
<keyword evidence="2" id="KW-0808">Transferase</keyword>
<dbReference type="RefSeq" id="WP_283742148.1">
    <property type="nucleotide sequence ID" value="NZ_JASJEV010000018.1"/>
</dbReference>
<keyword evidence="3" id="KW-1185">Reference proteome</keyword>
<dbReference type="EMBL" id="JASJEV010000018">
    <property type="protein sequence ID" value="MDJ1160147.1"/>
    <property type="molecule type" value="Genomic_DNA"/>
</dbReference>
<dbReference type="CDD" id="cd01918">
    <property type="entry name" value="HprK_C"/>
    <property type="match status" value="1"/>
</dbReference>
<gene>
    <name evidence="2" type="ORF">QNA08_18195</name>
</gene>
<sequence length="156" mass="16777">MSEPATIHATCVLVGEAGILIRGASGTGKSVLARRLVEEASRQGRFARLVADDRVRLFPGGRRIVARPVPAIAGMFELRGVGIVRMPYEAAAVLRLVVDCLTALPERMPEEEDMVTDVEGIVLPRLAVRVDENAHGLVMSYLALQEPSGAEVCMAE</sequence>
<accession>A0ABT7AMG4</accession>